<organism evidence="1">
    <name type="scientific">Lichtheimia ramosa</name>
    <dbReference type="NCBI Taxonomy" id="688394"/>
    <lineage>
        <taxon>Eukaryota</taxon>
        <taxon>Fungi</taxon>
        <taxon>Fungi incertae sedis</taxon>
        <taxon>Mucoromycota</taxon>
        <taxon>Mucoromycotina</taxon>
        <taxon>Mucoromycetes</taxon>
        <taxon>Mucorales</taxon>
        <taxon>Lichtheimiaceae</taxon>
        <taxon>Lichtheimia</taxon>
    </lineage>
</organism>
<dbReference type="PANTHER" id="PTHR38926">
    <property type="entry name" value="F-BOX DOMAIN CONTAINING PROTEIN, EXPRESSED"/>
    <property type="match status" value="1"/>
</dbReference>
<dbReference type="InterPro" id="IPR011990">
    <property type="entry name" value="TPR-like_helical_dom_sf"/>
</dbReference>
<name>A0A077WGI9_9FUNG</name>
<accession>A0A077WGI9</accession>
<gene>
    <name evidence="1" type="ORF">LRAMOSA09003</name>
</gene>
<dbReference type="AlphaFoldDB" id="A0A077WGI9"/>
<evidence type="ECO:0008006" key="2">
    <source>
        <dbReference type="Google" id="ProtNLM"/>
    </source>
</evidence>
<evidence type="ECO:0000313" key="1">
    <source>
        <dbReference type="EMBL" id="CDS06475.1"/>
    </source>
</evidence>
<proteinExistence type="predicted"/>
<dbReference type="PANTHER" id="PTHR38926:SF5">
    <property type="entry name" value="F-BOX AND LEUCINE-RICH REPEAT PROTEIN 6"/>
    <property type="match status" value="1"/>
</dbReference>
<dbReference type="Gene3D" id="3.80.10.10">
    <property type="entry name" value="Ribonuclease Inhibitor"/>
    <property type="match status" value="2"/>
</dbReference>
<reference evidence="1" key="1">
    <citation type="journal article" date="2014" name="Genome Announc.">
        <title>De novo whole-genome sequence and genome annotation of Lichtheimia ramosa.</title>
        <authorList>
            <person name="Linde J."/>
            <person name="Schwartze V."/>
            <person name="Binder U."/>
            <person name="Lass-Florl C."/>
            <person name="Voigt K."/>
            <person name="Horn F."/>
        </authorList>
    </citation>
    <scope>NUCLEOTIDE SEQUENCE</scope>
    <source>
        <strain evidence="1">JMRC FSU:6197</strain>
    </source>
</reference>
<dbReference type="EMBL" id="LK023320">
    <property type="protein sequence ID" value="CDS06475.1"/>
    <property type="molecule type" value="Genomic_DNA"/>
</dbReference>
<dbReference type="OrthoDB" id="2243253at2759"/>
<dbReference type="Gene3D" id="1.25.40.10">
    <property type="entry name" value="Tetratricopeptide repeat domain"/>
    <property type="match status" value="1"/>
</dbReference>
<dbReference type="InterPro" id="IPR032675">
    <property type="entry name" value="LRR_dom_sf"/>
</dbReference>
<sequence length="682" mass="77299">MTNKDNIDWPTLLDNTSVTAQHSNASNRIAAATEILQQTAQQFVKVLNERAKLLANSAQFEAAIRDAAAIRTMLPESGLGYLCTGDVCCQQGHYAAAIAIFDQGLEAVHESDPYYQQLEQHRLAAFAYNNKRVDFITKLPFDIVVTYIVPRMIPVFFSNSSCELLYVSREWQDRLLKQPDGLSFEFDLRTDALTTQGHNPLVQFAPCIQRLEGFISDDRLDELFGRANFSKLKRLELSCDESTPRRPLLNGLALIADSLTHLTFHDCRSVQLRDILESCPNLVSLNAVGVDVIMPSSASIQFPNLTHLALSHSTKTSLTNEDMVDLLSRFPSLLRLEITPMHDSSALTLLHQHCPYLQVLCYGDSSINFHQHTQGIHPKQKGIHSAYLSGSFMYDQDHLIQFLLLNRHSLERFDFSGEMFNEEDDDDVIWEISNGWLEQRDHQQSLQLENDSTSQLGNLFPRLINFHFDEFMSSLSAPFMQWILLNAPNLKAIHLPESLFQPDIANAMVQLKHLSKLEIDYVYATGEDEDDNDTIGIRQFLENHIAMGDHSTLEHVIVHNEEDIAQVTWIPLLSQLKCLKHLELFFVPMEDDCLSILGEICQGCPALEELRLDLEDTEMPQGLLEPLRQLSVRCLRIDAASIGNADLLVLASFSRLERLYLLCDIPDDMLVLLKSRIPKVVV</sequence>
<dbReference type="SUPFAM" id="SSF52047">
    <property type="entry name" value="RNI-like"/>
    <property type="match status" value="1"/>
</dbReference>
<dbReference type="SUPFAM" id="SSF48452">
    <property type="entry name" value="TPR-like"/>
    <property type="match status" value="1"/>
</dbReference>
<protein>
    <recommendedName>
        <fullName evidence="2">F-box domain-containing protein</fullName>
    </recommendedName>
</protein>